<dbReference type="SUPFAM" id="SSF48208">
    <property type="entry name" value="Six-hairpin glycosidases"/>
    <property type="match status" value="1"/>
</dbReference>
<keyword evidence="4" id="KW-1185">Reference proteome</keyword>
<dbReference type="InterPro" id="IPR028994">
    <property type="entry name" value="Integrin_alpha_N"/>
</dbReference>
<feature type="domain" description="F5/8 type C" evidence="2">
    <location>
        <begin position="763"/>
        <end position="916"/>
    </location>
</feature>
<comment type="caution">
    <text evidence="3">The sequence shown here is derived from an EMBL/GenBank/DDBJ whole genome shotgun (WGS) entry which is preliminary data.</text>
</comment>
<dbReference type="InterPro" id="IPR027414">
    <property type="entry name" value="GH95_N_dom"/>
</dbReference>
<dbReference type="EMBL" id="UAPQ01000001">
    <property type="protein sequence ID" value="SPT52508.1"/>
    <property type="molecule type" value="Genomic_DNA"/>
</dbReference>
<feature type="compositionally biased region" description="Low complexity" evidence="1">
    <location>
        <begin position="922"/>
        <end position="936"/>
    </location>
</feature>
<evidence type="ECO:0000259" key="2">
    <source>
        <dbReference type="PROSITE" id="PS50022"/>
    </source>
</evidence>
<dbReference type="InterPro" id="IPR054363">
    <property type="entry name" value="GH95_cat"/>
</dbReference>
<dbReference type="InterPro" id="IPR012341">
    <property type="entry name" value="6hp_glycosidase-like_sf"/>
</dbReference>
<evidence type="ECO:0000256" key="1">
    <source>
        <dbReference type="SAM" id="MobiDB-lite"/>
    </source>
</evidence>
<dbReference type="Pfam" id="PF22124">
    <property type="entry name" value="Glyco_hydro_95_cat"/>
    <property type="match status" value="1"/>
</dbReference>
<dbReference type="SUPFAM" id="SSF69318">
    <property type="entry name" value="Integrin alpha N-terminal domain"/>
    <property type="match status" value="1"/>
</dbReference>
<proteinExistence type="predicted"/>
<dbReference type="EC" id="3.2.1.18" evidence="3"/>
<sequence>MAGTEGYTGYERTLDLDHAMATTTYTVGGVTYKREYLASYPGNVIAVRITATNQDGSPATGAVNLTVGYTDQLGSEAAQVSTIATDHTLAYTGSLTNGLSFDARTQVTADGGQVSAKGATISVQDATSVTLYWSGATDYSDSYSQNYRSGVDPASITIPRVTAAAAAGWEAVRTAHEADYSALFSRMKLDLDAGAVAGHTDQALASYQGRTEAGRALETLYTQFGRYLLIASSRDNSPLPANLQGVWAQPNPPWSADYHVNINLQMNYWPAYATGLGELAQPYERYVSSLVAPGEVSAQKLFGYDPATSGWVVFNETTPYGYTGVYDWPTASWFPEAAAWVANTYWQNYQYTGDLSHLCEHGYPLLKGASRFWLNMLVDAGDGTLVVSPSYSPEHGKYSAGAAMSQQIVTELFTTTLAAAKATGEADAAFIQQVTDTLAKLQPGLRVGSRGQLQEWIQDWDYTPGWGGDEPTHRHVSQLYALYPGTAIDPLTKPSTKAFADAARQSLKDRGDGGTGWSKAWKINFWANLADGDHSHLMLEQLLKQSTYANLWDAHPPFQIDGNFGATAGVAQMLLQSKNGVTRLLPALPSAWAKGSVDGLRGHHGLTVGATWQDGVATQLRLQAATDGARLLQADLLDGLSAVVDTTADAVVTPTKDAATGAWSLNMTAGHVYVVVPTASVKAKAAQSVLEWGSSTTVNVTVAGTIPADSTLELRAPEGWSVAEGAQSISAAGTYTFTVTAPKCTAGPASLEAVLSSGSARTSARVALEVTDPAVIAQSQMKIKEVSSQETGSENGAAANLLDGDPSTYWHSDWSSSNPQPPHQVTVDLGKVEKVESLTWTPRQNTDNGLIKEYEIWAAADEACTPFTKVTSGSWPKSRSAKTVALGGASARCVKLVSTAQAWTGNWATGAELTMKRVVDAAPAPGTPTASPSAVPSTPPSSEPTAQPSPSETPLGPSPLPSASSTAAPTTLAPSPGPQTPAPSGVKPAYVASAEAAGTGFSLYGDWDGDGTVTWAVRVGTRVVFYNENRSEAPVYASISIGRANDKLLVGDWDGDGKDTLALWRGTTVLTQDRLTSTATTKVEVPGLTSSTKSLVVRPGVGPKDPDTIGLG</sequence>
<dbReference type="PROSITE" id="PS50022">
    <property type="entry name" value="FA58C_3"/>
    <property type="match status" value="1"/>
</dbReference>
<feature type="region of interest" description="Disordered" evidence="1">
    <location>
        <begin position="922"/>
        <end position="987"/>
    </location>
</feature>
<dbReference type="SUPFAM" id="SSF49785">
    <property type="entry name" value="Galactose-binding domain-like"/>
    <property type="match status" value="1"/>
</dbReference>
<keyword evidence="3" id="KW-0326">Glycosidase</keyword>
<organism evidence="3 4">
    <name type="scientific">Actinomyces bovis</name>
    <dbReference type="NCBI Taxonomy" id="1658"/>
    <lineage>
        <taxon>Bacteria</taxon>
        <taxon>Bacillati</taxon>
        <taxon>Actinomycetota</taxon>
        <taxon>Actinomycetes</taxon>
        <taxon>Actinomycetales</taxon>
        <taxon>Actinomycetaceae</taxon>
        <taxon>Actinomyces</taxon>
    </lineage>
</organism>
<dbReference type="InterPro" id="IPR008979">
    <property type="entry name" value="Galactose-bd-like_sf"/>
</dbReference>
<dbReference type="InterPro" id="IPR008928">
    <property type="entry name" value="6-hairpin_glycosidase_sf"/>
</dbReference>
<dbReference type="Gene3D" id="1.50.10.10">
    <property type="match status" value="1"/>
</dbReference>
<dbReference type="Pfam" id="PF14498">
    <property type="entry name" value="Glyco_hyd_65N_2"/>
    <property type="match status" value="1"/>
</dbReference>
<evidence type="ECO:0000313" key="3">
    <source>
        <dbReference type="EMBL" id="SPT52508.1"/>
    </source>
</evidence>
<name>A0ABY1VL16_9ACTO</name>
<dbReference type="InterPro" id="IPR049053">
    <property type="entry name" value="AFCA-like_C"/>
</dbReference>
<dbReference type="PANTHER" id="PTHR31084">
    <property type="entry name" value="ALPHA-L-FUCOSIDASE 2"/>
    <property type="match status" value="1"/>
</dbReference>
<feature type="compositionally biased region" description="Low complexity" evidence="1">
    <location>
        <begin position="943"/>
        <end position="974"/>
    </location>
</feature>
<protein>
    <submittedName>
        <fullName evidence="3">Sialidase</fullName>
        <ecNumber evidence="3">3.2.1.18</ecNumber>
    </submittedName>
</protein>
<gene>
    <name evidence="3" type="primary">nedA_1</name>
    <name evidence="3" type="ORF">NCTC11535_00157</name>
</gene>
<dbReference type="Gene3D" id="2.60.120.260">
    <property type="entry name" value="Galactose-binding domain-like"/>
    <property type="match status" value="1"/>
</dbReference>
<dbReference type="Proteomes" id="UP000250006">
    <property type="component" value="Unassembled WGS sequence"/>
</dbReference>
<reference evidence="3 4" key="1">
    <citation type="submission" date="2018-06" db="EMBL/GenBank/DDBJ databases">
        <authorList>
            <consortium name="Pathogen Informatics"/>
            <person name="Doyle S."/>
        </authorList>
    </citation>
    <scope>NUCLEOTIDE SEQUENCE [LARGE SCALE GENOMIC DNA]</scope>
    <source>
        <strain evidence="3 4">NCTC11535</strain>
    </source>
</reference>
<dbReference type="GO" id="GO:0004308">
    <property type="term" value="F:exo-alpha-sialidase activity"/>
    <property type="evidence" value="ECO:0007669"/>
    <property type="project" value="UniProtKB-EC"/>
</dbReference>
<keyword evidence="3" id="KW-0378">Hydrolase</keyword>
<accession>A0ABY1VL16</accession>
<dbReference type="PANTHER" id="PTHR31084:SF0">
    <property type="entry name" value="ALPHA-L-FUCOSIDASE 2"/>
    <property type="match status" value="1"/>
</dbReference>
<evidence type="ECO:0000313" key="4">
    <source>
        <dbReference type="Proteomes" id="UP000250006"/>
    </source>
</evidence>
<dbReference type="Pfam" id="PF21307">
    <property type="entry name" value="Glyco_hydro_95_C"/>
    <property type="match status" value="1"/>
</dbReference>
<dbReference type="InterPro" id="IPR000421">
    <property type="entry name" value="FA58C"/>
</dbReference>
<dbReference type="Pfam" id="PF00754">
    <property type="entry name" value="F5_F8_type_C"/>
    <property type="match status" value="1"/>
</dbReference>